<evidence type="ECO:0000313" key="2">
    <source>
        <dbReference type="EMBL" id="KAF7193234.1"/>
    </source>
</evidence>
<dbReference type="InterPro" id="IPR047142">
    <property type="entry name" value="OryJ/VirC-like"/>
</dbReference>
<dbReference type="InterPro" id="IPR014710">
    <property type="entry name" value="RmlC-like_jellyroll"/>
</dbReference>
<reference evidence="2" key="1">
    <citation type="submission" date="2020-04" db="EMBL/GenBank/DDBJ databases">
        <title>Draft genome resource of the tomato pathogen Pseudocercospora fuligena.</title>
        <authorList>
            <person name="Zaccaron A."/>
        </authorList>
    </citation>
    <scope>NUCLEOTIDE SEQUENCE</scope>
    <source>
        <strain evidence="2">PF001</strain>
    </source>
</reference>
<dbReference type="InterPro" id="IPR011051">
    <property type="entry name" value="RmlC_Cupin_sf"/>
</dbReference>
<dbReference type="PANTHER" id="PTHR36156">
    <property type="entry name" value="SLR2101 PROTEIN"/>
    <property type="match status" value="1"/>
</dbReference>
<protein>
    <submittedName>
        <fullName evidence="2">Ascochitine biosynthesis cluster protein 2</fullName>
    </submittedName>
</protein>
<evidence type="ECO:0000259" key="1">
    <source>
        <dbReference type="Pfam" id="PF07883"/>
    </source>
</evidence>
<dbReference type="Pfam" id="PF07883">
    <property type="entry name" value="Cupin_2"/>
    <property type="match status" value="1"/>
</dbReference>
<feature type="domain" description="Cupin type-2" evidence="1">
    <location>
        <begin position="87"/>
        <end position="155"/>
    </location>
</feature>
<gene>
    <name evidence="2" type="ORF">HII31_05460</name>
</gene>
<name>A0A8H6RLI3_9PEZI</name>
<dbReference type="SUPFAM" id="SSF51182">
    <property type="entry name" value="RmlC-like cupins"/>
    <property type="match status" value="1"/>
</dbReference>
<proteinExistence type="predicted"/>
<organism evidence="2 3">
    <name type="scientific">Pseudocercospora fuligena</name>
    <dbReference type="NCBI Taxonomy" id="685502"/>
    <lineage>
        <taxon>Eukaryota</taxon>
        <taxon>Fungi</taxon>
        <taxon>Dikarya</taxon>
        <taxon>Ascomycota</taxon>
        <taxon>Pezizomycotina</taxon>
        <taxon>Dothideomycetes</taxon>
        <taxon>Dothideomycetidae</taxon>
        <taxon>Mycosphaerellales</taxon>
        <taxon>Mycosphaerellaceae</taxon>
        <taxon>Pseudocercospora</taxon>
    </lineage>
</organism>
<accession>A0A8H6RLI3</accession>
<dbReference type="InterPro" id="IPR013096">
    <property type="entry name" value="Cupin_2"/>
</dbReference>
<dbReference type="CDD" id="cd02231">
    <property type="entry name" value="cupin_BLL6423-like"/>
    <property type="match status" value="1"/>
</dbReference>
<dbReference type="OrthoDB" id="5840532at2759"/>
<comment type="caution">
    <text evidence="2">The sequence shown here is derived from an EMBL/GenBank/DDBJ whole genome shotgun (WGS) entry which is preliminary data.</text>
</comment>
<dbReference type="EMBL" id="JABCIY010000091">
    <property type="protein sequence ID" value="KAF7193234.1"/>
    <property type="molecule type" value="Genomic_DNA"/>
</dbReference>
<dbReference type="Gene3D" id="2.60.120.10">
    <property type="entry name" value="Jelly Rolls"/>
    <property type="match status" value="1"/>
</dbReference>
<sequence>MSSATPLKPPTRVITTHDANGKAIISTAIPEQPKAQVVSNGDASFILGYATDQYPVDLNEDKDLTAYQHYASQPPGLVISGGTVLRYVDMAPGITSPMHRTVSLDYGIVIEGEIELILGSGETRRVFPGDVVVQRGTMHAWRNVSSDKYARMLYVLQESKPLRIGSETLGEDYGGTMDGVRAST</sequence>
<keyword evidence="3" id="KW-1185">Reference proteome</keyword>
<dbReference type="AlphaFoldDB" id="A0A8H6RLI3"/>
<evidence type="ECO:0000313" key="3">
    <source>
        <dbReference type="Proteomes" id="UP000660729"/>
    </source>
</evidence>
<dbReference type="Proteomes" id="UP000660729">
    <property type="component" value="Unassembled WGS sequence"/>
</dbReference>
<dbReference type="PANTHER" id="PTHR36156:SF3">
    <property type="entry name" value="CUPIN 2 CONSERVED BARREL DOMAIN-CONTAINING PROTEIN"/>
    <property type="match status" value="1"/>
</dbReference>